<evidence type="ECO:0000313" key="6">
    <source>
        <dbReference type="EMBL" id="KAK7789845.1"/>
    </source>
</evidence>
<dbReference type="GO" id="GO:0016491">
    <property type="term" value="F:oxidoreductase activity"/>
    <property type="evidence" value="ECO:0007669"/>
    <property type="project" value="UniProtKB-KW"/>
</dbReference>
<comment type="subcellular location">
    <subcellularLocation>
        <location evidence="1">Mitochondrion</location>
    </subcellularLocation>
</comment>
<evidence type="ECO:0000256" key="3">
    <source>
        <dbReference type="ARBA" id="ARBA00023002"/>
    </source>
</evidence>
<dbReference type="PROSITE" id="PS00061">
    <property type="entry name" value="ADH_SHORT"/>
    <property type="match status" value="1"/>
</dbReference>
<keyword evidence="3" id="KW-0560">Oxidoreductase</keyword>
<dbReference type="InterPro" id="IPR036291">
    <property type="entry name" value="NAD(P)-bd_dom_sf"/>
</dbReference>
<dbReference type="InterPro" id="IPR052149">
    <property type="entry name" value="17-beta-HSD3-like"/>
</dbReference>
<dbReference type="PRINTS" id="PR00081">
    <property type="entry name" value="GDHRDH"/>
</dbReference>
<keyword evidence="2" id="KW-0521">NADP</keyword>
<accession>A0AAN9YUH6</accession>
<keyword evidence="4" id="KW-0496">Mitochondrion</keyword>
<gene>
    <name evidence="6" type="ORF">R5R35_011237</name>
</gene>
<dbReference type="FunFam" id="3.40.50.720:FF:000137">
    <property type="entry name" value="Hydroxysteroid (17-beta) dehydrogenase 3"/>
    <property type="match status" value="1"/>
</dbReference>
<keyword evidence="7" id="KW-1185">Reference proteome</keyword>
<reference evidence="6 7" key="1">
    <citation type="submission" date="2024-03" db="EMBL/GenBank/DDBJ databases">
        <title>The genome assembly and annotation of the cricket Gryllus longicercus Weissman &amp; Gray.</title>
        <authorList>
            <person name="Szrajer S."/>
            <person name="Gray D."/>
            <person name="Ylla G."/>
        </authorList>
    </citation>
    <scope>NUCLEOTIDE SEQUENCE [LARGE SCALE GENOMIC DNA]</scope>
    <source>
        <strain evidence="6">DAG 2021-001</strain>
        <tissue evidence="6">Whole body minus gut</tissue>
    </source>
</reference>
<dbReference type="Pfam" id="PF00106">
    <property type="entry name" value="adh_short"/>
    <property type="match status" value="1"/>
</dbReference>
<evidence type="ECO:0008006" key="8">
    <source>
        <dbReference type="Google" id="ProtNLM"/>
    </source>
</evidence>
<evidence type="ECO:0000256" key="2">
    <source>
        <dbReference type="ARBA" id="ARBA00022857"/>
    </source>
</evidence>
<dbReference type="PANTHER" id="PTHR44889:SF1">
    <property type="entry name" value="INACTIVE HYDROXYSTEROID DEHYDROGENASE-LIKE PROTEIN 1"/>
    <property type="match status" value="1"/>
</dbReference>
<protein>
    <recommendedName>
        <fullName evidence="8">Inactive hydroxysteroid dehydrogenase-like protein 1</fullName>
    </recommendedName>
</protein>
<evidence type="ECO:0000256" key="4">
    <source>
        <dbReference type="ARBA" id="ARBA00023128"/>
    </source>
</evidence>
<dbReference type="Proteomes" id="UP001378592">
    <property type="component" value="Unassembled WGS sequence"/>
</dbReference>
<dbReference type="CDD" id="cd05356">
    <property type="entry name" value="17beta-HSD1_like_SDR_c"/>
    <property type="match status" value="1"/>
</dbReference>
<dbReference type="InterPro" id="IPR002347">
    <property type="entry name" value="SDR_fam"/>
</dbReference>
<dbReference type="Gene3D" id="3.40.50.720">
    <property type="entry name" value="NAD(P)-binding Rossmann-like Domain"/>
    <property type="match status" value="1"/>
</dbReference>
<evidence type="ECO:0000256" key="5">
    <source>
        <dbReference type="ARBA" id="ARBA00038261"/>
    </source>
</evidence>
<proteinExistence type="inferred from homology"/>
<name>A0AAN9YUH6_9ORTH</name>
<dbReference type="PANTHER" id="PTHR44889">
    <property type="entry name" value="INACTIVE HYDROXYSTEROID DEHYDROGENASE-LIKE PROTEIN 1"/>
    <property type="match status" value="1"/>
</dbReference>
<dbReference type="GO" id="GO:0005739">
    <property type="term" value="C:mitochondrion"/>
    <property type="evidence" value="ECO:0007669"/>
    <property type="project" value="UniProtKB-SubCell"/>
</dbReference>
<comment type="similarity">
    <text evidence="5">Belongs to the short-chain dehydrogenases/reductases (SDR) family. 17-beta-HSD 3 subfamily.</text>
</comment>
<dbReference type="PIRSF" id="PIRSF000126">
    <property type="entry name" value="11-beta-HSD1"/>
    <property type="match status" value="1"/>
</dbReference>
<comment type="caution">
    <text evidence="6">The sequence shown here is derived from an EMBL/GenBank/DDBJ whole genome shotgun (WGS) entry which is preliminary data.</text>
</comment>
<dbReference type="PRINTS" id="PR00080">
    <property type="entry name" value="SDRFAMILY"/>
</dbReference>
<evidence type="ECO:0000256" key="1">
    <source>
        <dbReference type="ARBA" id="ARBA00004173"/>
    </source>
</evidence>
<dbReference type="InterPro" id="IPR020904">
    <property type="entry name" value="Sc_DH/Rdtase_CS"/>
</dbReference>
<dbReference type="SUPFAM" id="SSF51735">
    <property type="entry name" value="NAD(P)-binding Rossmann-fold domains"/>
    <property type="match status" value="1"/>
</dbReference>
<dbReference type="AlphaFoldDB" id="A0AAN9YUH6"/>
<organism evidence="6 7">
    <name type="scientific">Gryllus longicercus</name>
    <dbReference type="NCBI Taxonomy" id="2509291"/>
    <lineage>
        <taxon>Eukaryota</taxon>
        <taxon>Metazoa</taxon>
        <taxon>Ecdysozoa</taxon>
        <taxon>Arthropoda</taxon>
        <taxon>Hexapoda</taxon>
        <taxon>Insecta</taxon>
        <taxon>Pterygota</taxon>
        <taxon>Neoptera</taxon>
        <taxon>Polyneoptera</taxon>
        <taxon>Orthoptera</taxon>
        <taxon>Ensifera</taxon>
        <taxon>Gryllidea</taxon>
        <taxon>Grylloidea</taxon>
        <taxon>Gryllidae</taxon>
        <taxon>Gryllinae</taxon>
        <taxon>Gryllus</taxon>
    </lineage>
</organism>
<sequence length="266" mass="30050">MFSVVTGSTDGIGKAYAMELGKRGVNIVLVSRNKQKLEEVANEIERECQVNTKVVVADFSKGQTVFDYIERELREIPVGILVNNVGRNYTHPMYLAEVPEQELWDILNINIGATTMMTRMILPQMQNRKRGAIINVSSGSELQPLPLMTVYAASKVFVKSFSEALRYEYQKDGITIQHLSPLFVNTKMNAFSHRLQTNSVFVPDAKTYAHNALNTLGKVNSTTGYWAHGIQYALTKIPPVWIRTYIGGLMNQVFRKDYFKSQSSEL</sequence>
<dbReference type="EMBL" id="JAZDUA010000702">
    <property type="protein sequence ID" value="KAK7789845.1"/>
    <property type="molecule type" value="Genomic_DNA"/>
</dbReference>
<evidence type="ECO:0000313" key="7">
    <source>
        <dbReference type="Proteomes" id="UP001378592"/>
    </source>
</evidence>